<feature type="region of interest" description="Disordered" evidence="2">
    <location>
        <begin position="83"/>
        <end position="134"/>
    </location>
</feature>
<feature type="compositionally biased region" description="Polar residues" evidence="2">
    <location>
        <begin position="159"/>
        <end position="170"/>
    </location>
</feature>
<feature type="compositionally biased region" description="Low complexity" evidence="2">
    <location>
        <begin position="83"/>
        <end position="99"/>
    </location>
</feature>
<feature type="compositionally biased region" description="Low complexity" evidence="2">
    <location>
        <begin position="204"/>
        <end position="221"/>
    </location>
</feature>
<dbReference type="AlphaFoldDB" id="A0A830HQ68"/>
<reference evidence="3" key="1">
    <citation type="submission" date="2020-10" db="EMBL/GenBank/DDBJ databases">
        <title>Unveiling of a novel bifunctional photoreceptor, Dualchrome1, isolated from a cosmopolitan green alga.</title>
        <authorList>
            <person name="Suzuki S."/>
            <person name="Kawachi M."/>
        </authorList>
    </citation>
    <scope>NUCLEOTIDE SEQUENCE</scope>
    <source>
        <strain evidence="3">NIES 2893</strain>
    </source>
</reference>
<name>A0A830HQ68_9CHLO</name>
<keyword evidence="1" id="KW-0175">Coiled coil</keyword>
<evidence type="ECO:0000256" key="1">
    <source>
        <dbReference type="SAM" id="Coils"/>
    </source>
</evidence>
<feature type="region of interest" description="Disordered" evidence="2">
    <location>
        <begin position="201"/>
        <end position="233"/>
    </location>
</feature>
<feature type="region of interest" description="Disordered" evidence="2">
    <location>
        <begin position="419"/>
        <end position="464"/>
    </location>
</feature>
<evidence type="ECO:0000313" key="4">
    <source>
        <dbReference type="Proteomes" id="UP000660262"/>
    </source>
</evidence>
<dbReference type="Proteomes" id="UP000660262">
    <property type="component" value="Unassembled WGS sequence"/>
</dbReference>
<proteinExistence type="predicted"/>
<keyword evidence="4" id="KW-1185">Reference proteome</keyword>
<comment type="caution">
    <text evidence="3">The sequence shown here is derived from an EMBL/GenBank/DDBJ whole genome shotgun (WGS) entry which is preliminary data.</text>
</comment>
<organism evidence="3 4">
    <name type="scientific">Pycnococcus provasolii</name>
    <dbReference type="NCBI Taxonomy" id="41880"/>
    <lineage>
        <taxon>Eukaryota</taxon>
        <taxon>Viridiplantae</taxon>
        <taxon>Chlorophyta</taxon>
        <taxon>Pseudoscourfieldiophyceae</taxon>
        <taxon>Pseudoscourfieldiales</taxon>
        <taxon>Pycnococcaceae</taxon>
        <taxon>Pycnococcus</taxon>
    </lineage>
</organism>
<feature type="region of interest" description="Disordered" evidence="2">
    <location>
        <begin position="151"/>
        <end position="185"/>
    </location>
</feature>
<evidence type="ECO:0000313" key="3">
    <source>
        <dbReference type="EMBL" id="GHP09132.1"/>
    </source>
</evidence>
<sequence length="487" mass="51936">MNWRGRWSGFFSPGGGRLPPSSPCCCGTLLFRGHQSAHHQSVMSASVAGVGLGDSVVVCDSVVVDGDSLGGSVSVGAVAVSGVLAPSPSPLSMSTSESSGESRRESRGIHCSSSSTDDDAAPPPKKYCEEDGALTDSGDVYASATEHEYLTEREGGSGNAHNTDNTQMAENSDGEGSDDESALSTQQLLELWKQRDYMDREHAASPPSMSPSSATSTVAFSSRRRRRSSKGAVVHSAAATTLEDERARRVATEAILEALASYDGDSISTTTDAHLQSLLEKITTTWEARLASARLAASVTARAAAKTEEEERWREEIERLQRRLDWSQDVRASMQWRRTRVPDATAASAVPNLFGSSPAQWCSTLTSAVGAIASGAAVGAALVALVAMLARGAASVEMGDSTTESVAHFEDLAVKVTDAWSSPSSSTTTSSHANEAEQPQQQQRQHQQQQRPQHAMTAEEMLETRLAELELEMRRRRDELNDATTSS</sequence>
<feature type="compositionally biased region" description="Low complexity" evidence="2">
    <location>
        <begin position="438"/>
        <end position="454"/>
    </location>
</feature>
<dbReference type="EMBL" id="BNJQ01000023">
    <property type="protein sequence ID" value="GHP09132.1"/>
    <property type="molecule type" value="Genomic_DNA"/>
</dbReference>
<feature type="compositionally biased region" description="Low complexity" evidence="2">
    <location>
        <begin position="421"/>
        <end position="431"/>
    </location>
</feature>
<feature type="compositionally biased region" description="Acidic residues" evidence="2">
    <location>
        <begin position="172"/>
        <end position="181"/>
    </location>
</feature>
<feature type="coiled-coil region" evidence="1">
    <location>
        <begin position="303"/>
        <end position="330"/>
    </location>
</feature>
<protein>
    <submittedName>
        <fullName evidence="3">Uncharacterized protein</fullName>
    </submittedName>
</protein>
<accession>A0A830HQ68</accession>
<evidence type="ECO:0000256" key="2">
    <source>
        <dbReference type="SAM" id="MobiDB-lite"/>
    </source>
</evidence>
<gene>
    <name evidence="3" type="ORF">PPROV_000786900</name>
</gene>